<dbReference type="EMBL" id="CP067136">
    <property type="protein sequence ID" value="WCR06676.1"/>
    <property type="molecule type" value="Genomic_DNA"/>
</dbReference>
<keyword evidence="8" id="KW-1185">Reference proteome</keyword>
<evidence type="ECO:0000256" key="2">
    <source>
        <dbReference type="ARBA" id="ARBA00022603"/>
    </source>
</evidence>
<keyword evidence="1" id="KW-0408">Iron</keyword>
<keyword evidence="5" id="KW-0411">Iron-sulfur</keyword>
<dbReference type="PROSITE" id="PS51687">
    <property type="entry name" value="SAM_MT_RNA_M5U"/>
    <property type="match status" value="1"/>
</dbReference>
<feature type="active site" description="Nucleophile" evidence="6">
    <location>
        <position position="364"/>
    </location>
</feature>
<dbReference type="PANTHER" id="PTHR11061:SF49">
    <property type="entry name" value="23S RRNA (URACIL(1939)-C(5))-METHYLTRANSFERASE RLMD"/>
    <property type="match status" value="1"/>
</dbReference>
<feature type="binding site" evidence="6">
    <location>
        <position position="270"/>
    </location>
    <ligand>
        <name>S-adenosyl-L-methionine</name>
        <dbReference type="ChEBI" id="CHEBI:59789"/>
    </ligand>
</feature>
<keyword evidence="3 6" id="KW-0808">Transferase</keyword>
<dbReference type="GO" id="GO:0008168">
    <property type="term" value="F:methyltransferase activity"/>
    <property type="evidence" value="ECO:0007669"/>
    <property type="project" value="UniProtKB-KW"/>
</dbReference>
<keyword evidence="1" id="KW-0004">4Fe-4S</keyword>
<dbReference type="InterPro" id="IPR029063">
    <property type="entry name" value="SAM-dependent_MTases_sf"/>
</dbReference>
<dbReference type="SUPFAM" id="SSF53335">
    <property type="entry name" value="S-adenosyl-L-methionine-dependent methyltransferases"/>
    <property type="match status" value="1"/>
</dbReference>
<dbReference type="GO" id="GO:0032259">
    <property type="term" value="P:methylation"/>
    <property type="evidence" value="ECO:0007669"/>
    <property type="project" value="UniProtKB-KW"/>
</dbReference>
<name>A0ABY7SI41_9RHOB</name>
<dbReference type="InterPro" id="IPR010280">
    <property type="entry name" value="U5_MeTrfase_fam"/>
</dbReference>
<dbReference type="Pfam" id="PF05958">
    <property type="entry name" value="tRNA_U5-meth_tr"/>
    <property type="match status" value="1"/>
</dbReference>
<evidence type="ECO:0000256" key="6">
    <source>
        <dbReference type="PROSITE-ProRule" id="PRU01024"/>
    </source>
</evidence>
<keyword evidence="1" id="KW-0479">Metal-binding</keyword>
<evidence type="ECO:0000313" key="8">
    <source>
        <dbReference type="Proteomes" id="UP001219349"/>
    </source>
</evidence>
<evidence type="ECO:0000256" key="3">
    <source>
        <dbReference type="ARBA" id="ARBA00022679"/>
    </source>
</evidence>
<dbReference type="InterPro" id="IPR012340">
    <property type="entry name" value="NA-bd_OB-fold"/>
</dbReference>
<evidence type="ECO:0000256" key="4">
    <source>
        <dbReference type="ARBA" id="ARBA00022691"/>
    </source>
</evidence>
<sequence length="407" mass="43092">MTSWRIERLGRRGDGVAISTAGQALAPLTLPGEEIEGEALDGRIAAPRILAPSPDRVKPVCSHYRACGGCSLMHASEGFTTNWKRQVVETALAARDLPAPIKGVHVSPPRSRRRAVLSGRRTKKGALLGFHARASDVITDLSDCHLLRPQIMDALPLLRQIVVAGASRAAELTITVIAGPAGLDVAVTGGKPMDPALFQNLAALAEQGDLARLDWDGQSITRRTPALPMGRAMVVPPPAAFLQATAEGEAALLAALRSFTQGAGRIVDLFAGCGTFSLPLAQSASVHAVEGLAAPLQALDAGWRAAPGLNRVTTQIRDLARNPLLPDELSAFDAIVIDPPRAGAEAQMHEIAASGVPKIAFVACDPVNFSRDARILADAGYTLTQLFVVDQFRWSPHVETVAEFILR</sequence>
<dbReference type="Gene3D" id="2.40.50.140">
    <property type="entry name" value="Nucleic acid-binding proteins"/>
    <property type="match status" value="1"/>
</dbReference>
<dbReference type="RefSeq" id="WP_271885516.1">
    <property type="nucleotide sequence ID" value="NZ_CP067136.1"/>
</dbReference>
<feature type="binding site" evidence="6">
    <location>
        <position position="243"/>
    </location>
    <ligand>
        <name>S-adenosyl-L-methionine</name>
        <dbReference type="ChEBI" id="CHEBI:59789"/>
    </ligand>
</feature>
<evidence type="ECO:0000256" key="5">
    <source>
        <dbReference type="ARBA" id="ARBA00023014"/>
    </source>
</evidence>
<proteinExistence type="inferred from homology"/>
<comment type="similarity">
    <text evidence="6">Belongs to the class I-like SAM-binding methyltransferase superfamily. RNA M5U methyltransferase family.</text>
</comment>
<evidence type="ECO:0000256" key="1">
    <source>
        <dbReference type="ARBA" id="ARBA00022485"/>
    </source>
</evidence>
<dbReference type="PANTHER" id="PTHR11061">
    <property type="entry name" value="RNA M5U METHYLTRANSFERASE"/>
    <property type="match status" value="1"/>
</dbReference>
<dbReference type="CDD" id="cd02440">
    <property type="entry name" value="AdoMet_MTases"/>
    <property type="match status" value="1"/>
</dbReference>
<organism evidence="7 8">
    <name type="scientific">Paracoccus fistulariae</name>
    <dbReference type="NCBI Taxonomy" id="658446"/>
    <lineage>
        <taxon>Bacteria</taxon>
        <taxon>Pseudomonadati</taxon>
        <taxon>Pseudomonadota</taxon>
        <taxon>Alphaproteobacteria</taxon>
        <taxon>Rhodobacterales</taxon>
        <taxon>Paracoccaceae</taxon>
        <taxon>Paracoccus</taxon>
    </lineage>
</organism>
<feature type="binding site" evidence="6">
    <location>
        <position position="290"/>
    </location>
    <ligand>
        <name>S-adenosyl-L-methionine</name>
        <dbReference type="ChEBI" id="CHEBI:59789"/>
    </ligand>
</feature>
<feature type="binding site" evidence="6">
    <location>
        <position position="338"/>
    </location>
    <ligand>
        <name>S-adenosyl-L-methionine</name>
        <dbReference type="ChEBI" id="CHEBI:59789"/>
    </ligand>
</feature>
<dbReference type="Gene3D" id="2.40.50.1070">
    <property type="match status" value="1"/>
</dbReference>
<protein>
    <submittedName>
        <fullName evidence="7">Class I SAM-dependent RNA methyltransferase</fullName>
    </submittedName>
</protein>
<accession>A0ABY7SI41</accession>
<evidence type="ECO:0000313" key="7">
    <source>
        <dbReference type="EMBL" id="WCR06676.1"/>
    </source>
</evidence>
<dbReference type="Proteomes" id="UP001219349">
    <property type="component" value="Chromosome"/>
</dbReference>
<keyword evidence="4 6" id="KW-0949">S-adenosyl-L-methionine</keyword>
<dbReference type="Gene3D" id="3.40.50.150">
    <property type="entry name" value="Vaccinia Virus protein VP39"/>
    <property type="match status" value="1"/>
</dbReference>
<gene>
    <name evidence="7" type="ORF">JHX87_14510</name>
</gene>
<keyword evidence="2 6" id="KW-0489">Methyltransferase</keyword>
<reference evidence="7 8" key="1">
    <citation type="submission" date="2021-01" db="EMBL/GenBank/DDBJ databases">
        <title>Biogeographic distribution of Paracoccus.</title>
        <authorList>
            <person name="Hollensteiner J."/>
            <person name="Leineberger J."/>
            <person name="Brinkhoff T."/>
            <person name="Daniel R."/>
        </authorList>
    </citation>
    <scope>NUCLEOTIDE SEQUENCE [LARGE SCALE GENOMIC DNA]</scope>
    <source>
        <strain evidence="7 8">KCTC 22803</strain>
    </source>
</reference>